<dbReference type="Proteomes" id="UP000664701">
    <property type="component" value="Chromosome"/>
</dbReference>
<evidence type="ECO:0000313" key="1">
    <source>
        <dbReference type="EMBL" id="WYJ76527.1"/>
    </source>
</evidence>
<keyword evidence="2" id="KW-1185">Reference proteome</keyword>
<dbReference type="InterPro" id="IPR014975">
    <property type="entry name" value="DUF1836"/>
</dbReference>
<gene>
    <name evidence="1" type="ORF">DOK78_001160</name>
</gene>
<dbReference type="EMBL" id="CP147251">
    <property type="protein sequence ID" value="WYJ76527.1"/>
    <property type="molecule type" value="Genomic_DNA"/>
</dbReference>
<dbReference type="Pfam" id="PF08876">
    <property type="entry name" value="DUF1836"/>
    <property type="match status" value="1"/>
</dbReference>
<accession>A0ABZ2SM02</accession>
<name>A0ABZ2SM02_9ENTE</name>
<protein>
    <recommendedName>
        <fullName evidence="3">Fatty acid-binding protein DegV</fullName>
    </recommendedName>
</protein>
<reference evidence="1 2" key="1">
    <citation type="submission" date="2021-03" db="EMBL/GenBank/DDBJ databases">
        <authorList>
            <person name="Gilmore M.S."/>
            <person name="Schwartzman J."/>
            <person name="Van Tyne D."/>
            <person name="Martin M."/>
            <person name="Earl A.M."/>
            <person name="Manson A.L."/>
            <person name="Straub T."/>
            <person name="Salamzade R."/>
            <person name="Saavedra J."/>
            <person name="Lebreton F."/>
            <person name="Prichula J."/>
            <person name="Schaufler K."/>
            <person name="Gaca A."/>
            <person name="Sgardioli B."/>
            <person name="Wagenaar J."/>
            <person name="Strong T."/>
        </authorList>
    </citation>
    <scope>NUCLEOTIDE SEQUENCE [LARGE SCALE GENOMIC DNA]</scope>
    <source>
        <strain evidence="1 2">DIV2402</strain>
    </source>
</reference>
<dbReference type="PANTHER" id="PTHR40056">
    <property type="entry name" value="HYPOTHETICAL CYTOSOLIC PROTEIN"/>
    <property type="match status" value="1"/>
</dbReference>
<organism evidence="1 2">
    <name type="scientific">Candidatus Enterococcus lowellii</name>
    <dbReference type="NCBI Taxonomy" id="2230877"/>
    <lineage>
        <taxon>Bacteria</taxon>
        <taxon>Bacillati</taxon>
        <taxon>Bacillota</taxon>
        <taxon>Bacilli</taxon>
        <taxon>Lactobacillales</taxon>
        <taxon>Enterococcaceae</taxon>
        <taxon>Enterococcus</taxon>
    </lineage>
</organism>
<proteinExistence type="predicted"/>
<dbReference type="PANTHER" id="PTHR40056:SF1">
    <property type="entry name" value="DUF1836 DOMAIN-CONTAINING PROTEIN"/>
    <property type="match status" value="1"/>
</dbReference>
<evidence type="ECO:0008006" key="3">
    <source>
        <dbReference type="Google" id="ProtNLM"/>
    </source>
</evidence>
<reference evidence="1 2" key="2">
    <citation type="submission" date="2024-03" db="EMBL/GenBank/DDBJ databases">
        <title>The Genome Sequence of Enterococcus sp. DIV2402.</title>
        <authorList>
            <consortium name="The Broad Institute Genomics Platform"/>
            <consortium name="The Broad Institute Microbial Omics Core"/>
            <consortium name="The Broad Institute Genomic Center for Infectious Diseases"/>
            <person name="Earl A."/>
            <person name="Manson A."/>
            <person name="Gilmore M."/>
            <person name="Schwartman J."/>
            <person name="Shea T."/>
            <person name="Abouelleil A."/>
            <person name="Cao P."/>
            <person name="Chapman S."/>
            <person name="Cusick C."/>
            <person name="Young S."/>
            <person name="Neafsey D."/>
            <person name="Nusbaum C."/>
            <person name="Birren B."/>
        </authorList>
    </citation>
    <scope>NUCLEOTIDE SEQUENCE [LARGE SCALE GENOMIC DNA]</scope>
    <source>
        <strain evidence="1 2">DIV2402</strain>
    </source>
</reference>
<sequence length="186" mass="21401">MDKLQADIYEWGESLADFHLPRWDELPELDLYMDQVITLVDRYLSPVIRIDKHTLLTSSMVNNYVKKGMIPPPEKKRYTRRHVAFLIAITLLKQVLTIPEIKNGILFQGKAVGIRNAYNLFCEEQETAVQHVCLQAMGQLEHQEPQKIAVEYLAVKAATVSFANKLFAENVIEIESQYLEKGESHD</sequence>
<evidence type="ECO:0000313" key="2">
    <source>
        <dbReference type="Proteomes" id="UP000664701"/>
    </source>
</evidence>
<dbReference type="RefSeq" id="WP_207941356.1">
    <property type="nucleotide sequence ID" value="NZ_CP147251.1"/>
</dbReference>